<proteinExistence type="predicted"/>
<organism evidence="2 3">
    <name type="scientific">Fusarium tricinctum</name>
    <dbReference type="NCBI Taxonomy" id="61284"/>
    <lineage>
        <taxon>Eukaryota</taxon>
        <taxon>Fungi</taxon>
        <taxon>Dikarya</taxon>
        <taxon>Ascomycota</taxon>
        <taxon>Pezizomycotina</taxon>
        <taxon>Sordariomycetes</taxon>
        <taxon>Hypocreomycetidae</taxon>
        <taxon>Hypocreales</taxon>
        <taxon>Nectriaceae</taxon>
        <taxon>Fusarium</taxon>
        <taxon>Fusarium tricinctum species complex</taxon>
    </lineage>
</organism>
<dbReference type="OrthoDB" id="4646997at2759"/>
<evidence type="ECO:0000313" key="3">
    <source>
        <dbReference type="Proteomes" id="UP000813427"/>
    </source>
</evidence>
<gene>
    <name evidence="2" type="ORF">BKA59DRAFT_408662</name>
</gene>
<keyword evidence="3" id="KW-1185">Reference proteome</keyword>
<dbReference type="Proteomes" id="UP000813427">
    <property type="component" value="Unassembled WGS sequence"/>
</dbReference>
<feature type="compositionally biased region" description="Polar residues" evidence="1">
    <location>
        <begin position="122"/>
        <end position="133"/>
    </location>
</feature>
<accession>A0A8K0W632</accession>
<dbReference type="AlphaFoldDB" id="A0A8K0W632"/>
<evidence type="ECO:0000313" key="2">
    <source>
        <dbReference type="EMBL" id="KAH7232801.1"/>
    </source>
</evidence>
<evidence type="ECO:0000256" key="1">
    <source>
        <dbReference type="SAM" id="MobiDB-lite"/>
    </source>
</evidence>
<protein>
    <submittedName>
        <fullName evidence="2">Uncharacterized protein</fullName>
    </submittedName>
</protein>
<feature type="compositionally biased region" description="Polar residues" evidence="1">
    <location>
        <begin position="177"/>
        <end position="189"/>
    </location>
</feature>
<name>A0A8K0W632_9HYPO</name>
<reference evidence="2" key="1">
    <citation type="journal article" date="2021" name="Nat. Commun.">
        <title>Genetic determinants of endophytism in the Arabidopsis root mycobiome.</title>
        <authorList>
            <person name="Mesny F."/>
            <person name="Miyauchi S."/>
            <person name="Thiergart T."/>
            <person name="Pickel B."/>
            <person name="Atanasova L."/>
            <person name="Karlsson M."/>
            <person name="Huettel B."/>
            <person name="Barry K.W."/>
            <person name="Haridas S."/>
            <person name="Chen C."/>
            <person name="Bauer D."/>
            <person name="Andreopoulos W."/>
            <person name="Pangilinan J."/>
            <person name="LaButti K."/>
            <person name="Riley R."/>
            <person name="Lipzen A."/>
            <person name="Clum A."/>
            <person name="Drula E."/>
            <person name="Henrissat B."/>
            <person name="Kohler A."/>
            <person name="Grigoriev I.V."/>
            <person name="Martin F.M."/>
            <person name="Hacquard S."/>
        </authorList>
    </citation>
    <scope>NUCLEOTIDE SEQUENCE</scope>
    <source>
        <strain evidence="2">MPI-SDFR-AT-0068</strain>
    </source>
</reference>
<dbReference type="EMBL" id="JAGPXF010000008">
    <property type="protein sequence ID" value="KAH7232801.1"/>
    <property type="molecule type" value="Genomic_DNA"/>
</dbReference>
<sequence>MSSYFERVINETTYNQKARGAEPLGELNNISSSAWDDRHLVACHVIIGSRSRNYLQRLEAAVGRPEDDLEDGNMESQITKFIDGLDQQRKGQLENQLVHDPEVGTSLAQIWDSLYNVDSSEAGQTALQETSTESSEKRSIQDTSTEDQDASRYPKRSRKTVYNPGFVDPGDFPSSPPRSSQDLPTSSPTEGYVESISRKGLILEDYTVRLVFCVLRHVLYHCQKPDSSYVEVRERQRASMNIDGREVTAIDDGGLCLTSTGRNRTLKSIVLIEAKRQLEVSQDRVITSDTVLGQMLCEAIAARVSGQEECDDVFIINATSHYMCFFHFEISDIQLQAITRGERPVKPIKVHATRWLNVKDAPQRRHIARNIRQVIGIGLYFRIAILHLS</sequence>
<feature type="region of interest" description="Disordered" evidence="1">
    <location>
        <begin position="122"/>
        <end position="191"/>
    </location>
</feature>
<comment type="caution">
    <text evidence="2">The sequence shown here is derived from an EMBL/GenBank/DDBJ whole genome shotgun (WGS) entry which is preliminary data.</text>
</comment>